<accession>A0AAU9Y398</accession>
<dbReference type="EMBL" id="CALNXJ010000131">
    <property type="protein sequence ID" value="CAH3166243.1"/>
    <property type="molecule type" value="Genomic_DNA"/>
</dbReference>
<evidence type="ECO:0000313" key="2">
    <source>
        <dbReference type="Proteomes" id="UP001159428"/>
    </source>
</evidence>
<reference evidence="1 2" key="1">
    <citation type="submission" date="2022-05" db="EMBL/GenBank/DDBJ databases">
        <authorList>
            <consortium name="Genoscope - CEA"/>
            <person name="William W."/>
        </authorList>
    </citation>
    <scope>NUCLEOTIDE SEQUENCE [LARGE SCALE GENOMIC DNA]</scope>
</reference>
<protein>
    <submittedName>
        <fullName evidence="1">Uncharacterized protein</fullName>
    </submittedName>
</protein>
<gene>
    <name evidence="1" type="ORF">PMEA_00005220</name>
</gene>
<proteinExistence type="predicted"/>
<evidence type="ECO:0000313" key="1">
    <source>
        <dbReference type="EMBL" id="CAH3166243.1"/>
    </source>
</evidence>
<dbReference type="AlphaFoldDB" id="A0AAU9Y398"/>
<dbReference type="Proteomes" id="UP001159428">
    <property type="component" value="Unassembled WGS sequence"/>
</dbReference>
<keyword evidence="2" id="KW-1185">Reference proteome</keyword>
<sequence length="165" mass="18488">MDTKEDNSGEKGLLKGFPEEAIIKVKQINPYILGEMIYNLGKGKASSNLSEFEQTKVKFLKAAIHSISQVLDDGADLENAVFIVALPGLQFALKSGAGDWEYYFSQDDNNKIIRKCTRKPWVYYVWDGIKFTYTIIPQILSTLLSILIAVQNLMNTCGDTQGKNK</sequence>
<name>A0AAU9Y398_9CNID</name>
<organism evidence="1 2">
    <name type="scientific">Pocillopora meandrina</name>
    <dbReference type="NCBI Taxonomy" id="46732"/>
    <lineage>
        <taxon>Eukaryota</taxon>
        <taxon>Metazoa</taxon>
        <taxon>Cnidaria</taxon>
        <taxon>Anthozoa</taxon>
        <taxon>Hexacorallia</taxon>
        <taxon>Scleractinia</taxon>
        <taxon>Astrocoeniina</taxon>
        <taxon>Pocilloporidae</taxon>
        <taxon>Pocillopora</taxon>
    </lineage>
</organism>
<comment type="caution">
    <text evidence="1">The sequence shown here is derived from an EMBL/GenBank/DDBJ whole genome shotgun (WGS) entry which is preliminary data.</text>
</comment>